<protein>
    <submittedName>
        <fullName evidence="3">Transcriptional regulator</fullName>
    </submittedName>
</protein>
<reference evidence="3" key="1">
    <citation type="journal article" date="2014" name="Int. J. Syst. Evol. Microbiol.">
        <title>Complete genome sequence of Corynebacterium casei LMG S-19264T (=DSM 44701T), isolated from a smear-ripened cheese.</title>
        <authorList>
            <consortium name="US DOE Joint Genome Institute (JGI-PGF)"/>
            <person name="Walter F."/>
            <person name="Albersmeier A."/>
            <person name="Kalinowski J."/>
            <person name="Ruckert C."/>
        </authorList>
    </citation>
    <scope>NUCLEOTIDE SEQUENCE</scope>
    <source>
        <strain evidence="3">CGMCC 4.7430</strain>
    </source>
</reference>
<dbReference type="SMART" id="SM00530">
    <property type="entry name" value="HTH_XRE"/>
    <property type="match status" value="1"/>
</dbReference>
<dbReference type="AlphaFoldDB" id="A0A918E6L5"/>
<feature type="region of interest" description="Disordered" evidence="1">
    <location>
        <begin position="1"/>
        <end position="21"/>
    </location>
</feature>
<organism evidence="3 4">
    <name type="scientific">Nonomuraea glycinis</name>
    <dbReference type="NCBI Taxonomy" id="2047744"/>
    <lineage>
        <taxon>Bacteria</taxon>
        <taxon>Bacillati</taxon>
        <taxon>Actinomycetota</taxon>
        <taxon>Actinomycetes</taxon>
        <taxon>Streptosporangiales</taxon>
        <taxon>Streptosporangiaceae</taxon>
        <taxon>Nonomuraea</taxon>
    </lineage>
</organism>
<comment type="caution">
    <text evidence="3">The sequence shown here is derived from an EMBL/GenBank/DDBJ whole genome shotgun (WGS) entry which is preliminary data.</text>
</comment>
<dbReference type="InterPro" id="IPR001387">
    <property type="entry name" value="Cro/C1-type_HTH"/>
</dbReference>
<accession>A0A918E6L5</accession>
<dbReference type="Pfam" id="PF19054">
    <property type="entry name" value="DUF5753"/>
    <property type="match status" value="1"/>
</dbReference>
<dbReference type="InterPro" id="IPR010982">
    <property type="entry name" value="Lambda_DNA-bd_dom_sf"/>
</dbReference>
<feature type="domain" description="HTH cro/C1-type" evidence="2">
    <location>
        <begin position="34"/>
        <end position="88"/>
    </location>
</feature>
<evidence type="ECO:0000259" key="2">
    <source>
        <dbReference type="PROSITE" id="PS50943"/>
    </source>
</evidence>
<dbReference type="Gene3D" id="1.10.260.40">
    <property type="entry name" value="lambda repressor-like DNA-binding domains"/>
    <property type="match status" value="1"/>
</dbReference>
<dbReference type="Proteomes" id="UP000660745">
    <property type="component" value="Unassembled WGS sequence"/>
</dbReference>
<keyword evidence="4" id="KW-1185">Reference proteome</keyword>
<proteinExistence type="predicted"/>
<name>A0A918E6L5_9ACTN</name>
<evidence type="ECO:0000313" key="4">
    <source>
        <dbReference type="Proteomes" id="UP000660745"/>
    </source>
</evidence>
<dbReference type="PROSITE" id="PS50943">
    <property type="entry name" value="HTH_CROC1"/>
    <property type="match status" value="1"/>
</dbReference>
<sequence length="300" mass="33750">MRRARSMGGLRDMPEGESRRTGPTALRMLVGAQLRRLREARGITRQRAGHEIHGSHSKISRMELGRSGFKLHDVADLLSLYGVDEAERSAVLSLAEQANSLPWWQEYRDVIPDWFEGYLGLEQDASLIRIYEVQLIPGLLQTEDYARAVIAQGYDTVTAEQIERRVAMRMHRQRILIPPSSRKVWVVLDEGALHRQVGGSAMMRAQLEHLAEVAGRPHITIQVLPFTSGAHVGGVGPITIMRFAQAELNDVVYLEQVNGAQYLSRESEVLPYQHLLNKLGIHAQPMASTPAILRRIMSRL</sequence>
<gene>
    <name evidence="3" type="ORF">GCM10012278_40520</name>
</gene>
<evidence type="ECO:0000256" key="1">
    <source>
        <dbReference type="SAM" id="MobiDB-lite"/>
    </source>
</evidence>
<dbReference type="GO" id="GO:0003677">
    <property type="term" value="F:DNA binding"/>
    <property type="evidence" value="ECO:0007669"/>
    <property type="project" value="InterPro"/>
</dbReference>
<evidence type="ECO:0000313" key="3">
    <source>
        <dbReference type="EMBL" id="GGP08511.1"/>
    </source>
</evidence>
<dbReference type="CDD" id="cd00093">
    <property type="entry name" value="HTH_XRE"/>
    <property type="match status" value="1"/>
</dbReference>
<dbReference type="Pfam" id="PF13560">
    <property type="entry name" value="HTH_31"/>
    <property type="match status" value="1"/>
</dbReference>
<reference evidence="3" key="2">
    <citation type="submission" date="2020-09" db="EMBL/GenBank/DDBJ databases">
        <authorList>
            <person name="Sun Q."/>
            <person name="Zhou Y."/>
        </authorList>
    </citation>
    <scope>NUCLEOTIDE SEQUENCE</scope>
    <source>
        <strain evidence="3">CGMCC 4.7430</strain>
    </source>
</reference>
<dbReference type="SUPFAM" id="SSF47413">
    <property type="entry name" value="lambda repressor-like DNA-binding domains"/>
    <property type="match status" value="1"/>
</dbReference>
<dbReference type="EMBL" id="BMNK01000006">
    <property type="protein sequence ID" value="GGP08511.1"/>
    <property type="molecule type" value="Genomic_DNA"/>
</dbReference>
<dbReference type="InterPro" id="IPR043917">
    <property type="entry name" value="DUF5753"/>
</dbReference>